<protein>
    <submittedName>
        <fullName evidence="1">Uncharacterized protein</fullName>
    </submittedName>
</protein>
<reference evidence="1" key="1">
    <citation type="submission" date="2021-05" db="EMBL/GenBank/DDBJ databases">
        <authorList>
            <person name="Pan Q."/>
            <person name="Jouanno E."/>
            <person name="Zahm M."/>
            <person name="Klopp C."/>
            <person name="Cabau C."/>
            <person name="Louis A."/>
            <person name="Berthelot C."/>
            <person name="Parey E."/>
            <person name="Roest Crollius H."/>
            <person name="Montfort J."/>
            <person name="Robinson-Rechavi M."/>
            <person name="Bouchez O."/>
            <person name="Lampietro C."/>
            <person name="Lopez Roques C."/>
            <person name="Donnadieu C."/>
            <person name="Postlethwait J."/>
            <person name="Bobe J."/>
            <person name="Dillon D."/>
            <person name="Chandos A."/>
            <person name="von Hippel F."/>
            <person name="Guiguen Y."/>
        </authorList>
    </citation>
    <scope>NUCLEOTIDE SEQUENCE</scope>
    <source>
        <strain evidence="1">YG-Jan2019</strain>
    </source>
</reference>
<dbReference type="Proteomes" id="UP001157502">
    <property type="component" value="Chromosome 36"/>
</dbReference>
<sequence length="77" mass="8756">MKAGLHRRLFFFFKTRKSPKERREVGGWRNFLDLHLHPSLHRRRQTANSRGLSDSLNLGSEVSSPGAELSSSLLPSP</sequence>
<evidence type="ECO:0000313" key="2">
    <source>
        <dbReference type="Proteomes" id="UP001157502"/>
    </source>
</evidence>
<keyword evidence="2" id="KW-1185">Reference proteome</keyword>
<accession>A0ACC2F1R6</accession>
<name>A0ACC2F1R6_DALPE</name>
<comment type="caution">
    <text evidence="1">The sequence shown here is derived from an EMBL/GenBank/DDBJ whole genome shotgun (WGS) entry which is preliminary data.</text>
</comment>
<gene>
    <name evidence="1" type="ORF">DPEC_G00350410</name>
</gene>
<evidence type="ECO:0000313" key="1">
    <source>
        <dbReference type="EMBL" id="KAJ7985278.1"/>
    </source>
</evidence>
<proteinExistence type="predicted"/>
<organism evidence="1 2">
    <name type="scientific">Dallia pectoralis</name>
    <name type="common">Alaska blackfish</name>
    <dbReference type="NCBI Taxonomy" id="75939"/>
    <lineage>
        <taxon>Eukaryota</taxon>
        <taxon>Metazoa</taxon>
        <taxon>Chordata</taxon>
        <taxon>Craniata</taxon>
        <taxon>Vertebrata</taxon>
        <taxon>Euteleostomi</taxon>
        <taxon>Actinopterygii</taxon>
        <taxon>Neopterygii</taxon>
        <taxon>Teleostei</taxon>
        <taxon>Protacanthopterygii</taxon>
        <taxon>Esociformes</taxon>
        <taxon>Umbridae</taxon>
        <taxon>Dallia</taxon>
    </lineage>
</organism>
<dbReference type="EMBL" id="CM055763">
    <property type="protein sequence ID" value="KAJ7985278.1"/>
    <property type="molecule type" value="Genomic_DNA"/>
</dbReference>